<dbReference type="Pfam" id="PF09414">
    <property type="entry name" value="RNA_ligase"/>
    <property type="match status" value="1"/>
</dbReference>
<protein>
    <recommendedName>
        <fullName evidence="1">RNA ligase domain-containing protein</fullName>
    </recommendedName>
</protein>
<dbReference type="Gene3D" id="3.30.1490.70">
    <property type="match status" value="1"/>
</dbReference>
<dbReference type="SUPFAM" id="SSF56091">
    <property type="entry name" value="DNA ligase/mRNA capping enzyme, catalytic domain"/>
    <property type="match status" value="1"/>
</dbReference>
<organism evidence="2">
    <name type="scientific">marine sediment metagenome</name>
    <dbReference type="NCBI Taxonomy" id="412755"/>
    <lineage>
        <taxon>unclassified sequences</taxon>
        <taxon>metagenomes</taxon>
        <taxon>ecological metagenomes</taxon>
    </lineage>
</organism>
<reference evidence="2" key="1">
    <citation type="journal article" date="2015" name="Nature">
        <title>Complex archaea that bridge the gap between prokaryotes and eukaryotes.</title>
        <authorList>
            <person name="Spang A."/>
            <person name="Saw J.H."/>
            <person name="Jorgensen S.L."/>
            <person name="Zaremba-Niedzwiedzka K."/>
            <person name="Martijn J."/>
            <person name="Lind A.E."/>
            <person name="van Eijk R."/>
            <person name="Schleper C."/>
            <person name="Guy L."/>
            <person name="Ettema T.J."/>
        </authorList>
    </citation>
    <scope>NUCLEOTIDE SEQUENCE</scope>
</reference>
<gene>
    <name evidence="2" type="ORF">LCGC14_0862480</name>
</gene>
<evidence type="ECO:0000313" key="2">
    <source>
        <dbReference type="EMBL" id="KKN27654.1"/>
    </source>
</evidence>
<accession>A0A0F9PC02</accession>
<dbReference type="Gene3D" id="3.30.470.30">
    <property type="entry name" value="DNA ligase/mRNA capping enzyme"/>
    <property type="match status" value="1"/>
</dbReference>
<sequence>MGYLHIDNLYKNQEILMFKECYAMEKIHGTSAHITYKDNKLSFFAGVSKHETFCELFDKEELIKTFEELSLNDVTVYGEAYGGKLQGMSGTYGKELKFIAFDVQIGFSWLNVPDAEQIVKDLRLEFVDYNRIPTSMIAIDAERIKRSTQAIRNGIEESKIREGIVLRPIIELKKNNGVRIIAKHKNDEFKETQSKRKVISPENQKVWTEAKEIAEEWVTPMRVSHVLDKIEAPCMEKMREIILAMVEDIKREGSGEIEWSKSVNGAIGKRTAYLVKQYFKNKINKEIG</sequence>
<feature type="domain" description="RNA ligase" evidence="1">
    <location>
        <begin position="20"/>
        <end position="183"/>
    </location>
</feature>
<name>A0A0F9PC02_9ZZZZ</name>
<proteinExistence type="predicted"/>
<dbReference type="AlphaFoldDB" id="A0A0F9PC02"/>
<dbReference type="EMBL" id="LAZR01002620">
    <property type="protein sequence ID" value="KKN27654.1"/>
    <property type="molecule type" value="Genomic_DNA"/>
</dbReference>
<evidence type="ECO:0000259" key="1">
    <source>
        <dbReference type="Pfam" id="PF09414"/>
    </source>
</evidence>
<dbReference type="InterPro" id="IPR021122">
    <property type="entry name" value="RNA_ligase_dom_REL/Rnl2"/>
</dbReference>
<comment type="caution">
    <text evidence="2">The sequence shown here is derived from an EMBL/GenBank/DDBJ whole genome shotgun (WGS) entry which is preliminary data.</text>
</comment>